<dbReference type="Gene3D" id="3.30.420.10">
    <property type="entry name" value="Ribonuclease H-like superfamily/Ribonuclease H"/>
    <property type="match status" value="1"/>
</dbReference>
<evidence type="ECO:0000313" key="3">
    <source>
        <dbReference type="EMBL" id="WMV45834.1"/>
    </source>
</evidence>
<evidence type="ECO:0000256" key="1">
    <source>
        <dbReference type="SAM" id="MobiDB-lite"/>
    </source>
</evidence>
<gene>
    <name evidence="3" type="ORF">MTR67_039219</name>
</gene>
<protein>
    <recommendedName>
        <fullName evidence="2">Tf2-1-like SH3-like domain-containing protein</fullName>
    </recommendedName>
</protein>
<accession>A0AAF0UH97</accession>
<organism evidence="3 4">
    <name type="scientific">Solanum verrucosum</name>
    <dbReference type="NCBI Taxonomy" id="315347"/>
    <lineage>
        <taxon>Eukaryota</taxon>
        <taxon>Viridiplantae</taxon>
        <taxon>Streptophyta</taxon>
        <taxon>Embryophyta</taxon>
        <taxon>Tracheophyta</taxon>
        <taxon>Spermatophyta</taxon>
        <taxon>Magnoliopsida</taxon>
        <taxon>eudicotyledons</taxon>
        <taxon>Gunneridae</taxon>
        <taxon>Pentapetalae</taxon>
        <taxon>asterids</taxon>
        <taxon>lamiids</taxon>
        <taxon>Solanales</taxon>
        <taxon>Solanaceae</taxon>
        <taxon>Solanoideae</taxon>
        <taxon>Solaneae</taxon>
        <taxon>Solanum</taxon>
    </lineage>
</organism>
<dbReference type="PANTHER" id="PTHR46148">
    <property type="entry name" value="CHROMO DOMAIN-CONTAINING PROTEIN"/>
    <property type="match status" value="1"/>
</dbReference>
<feature type="compositionally biased region" description="Polar residues" evidence="1">
    <location>
        <begin position="210"/>
        <end position="220"/>
    </location>
</feature>
<dbReference type="GO" id="GO:0003676">
    <property type="term" value="F:nucleic acid binding"/>
    <property type="evidence" value="ECO:0007669"/>
    <property type="project" value="InterPro"/>
</dbReference>
<dbReference type="Pfam" id="PF24626">
    <property type="entry name" value="SH3_Tf2-1"/>
    <property type="match status" value="1"/>
</dbReference>
<dbReference type="PANTHER" id="PTHR46148:SF57">
    <property type="entry name" value="OS12G0499874 PROTEIN"/>
    <property type="match status" value="1"/>
</dbReference>
<evidence type="ECO:0000259" key="2">
    <source>
        <dbReference type="Pfam" id="PF24626"/>
    </source>
</evidence>
<dbReference type="EMBL" id="CP133620">
    <property type="protein sequence ID" value="WMV45834.1"/>
    <property type="molecule type" value="Genomic_DNA"/>
</dbReference>
<dbReference type="InterPro" id="IPR036397">
    <property type="entry name" value="RNaseH_sf"/>
</dbReference>
<keyword evidence="4" id="KW-1185">Reference proteome</keyword>
<sequence length="314" mass="34906">MDGYSVCTIQTLEDMLRACVIDFMYSWDVHLPLIEFAYNNNYHSNIMMAPNEALYGRRCRSPVSWFEVGEEALIEPDSVHDAMERVQLIRERLKTAQSHQKSYANKGVLRFGMKGKLSPGYVGPSNILKRIGKVAYELELPAELAAVHLVFHILLLKKCVGDPASIVPLESLAVKDSPLMKRKSHDPVNHSRVHGPLEGPRSVEPPLDSAPSQQSHSPSGLNVKLREPSRAVALTTDHGGVRGSQLESTRARSQTTVPFMGRGLDDGPRWCPWKPSQKQACRSIHRVAESSLVLTKLVLSMGWPAGTFSELKVH</sequence>
<dbReference type="InterPro" id="IPR056924">
    <property type="entry name" value="SH3_Tf2-1"/>
</dbReference>
<proteinExistence type="predicted"/>
<name>A0AAF0UH97_SOLVR</name>
<feature type="region of interest" description="Disordered" evidence="1">
    <location>
        <begin position="180"/>
        <end position="227"/>
    </location>
</feature>
<evidence type="ECO:0000313" key="4">
    <source>
        <dbReference type="Proteomes" id="UP001234989"/>
    </source>
</evidence>
<dbReference type="AlphaFoldDB" id="A0AAF0UH97"/>
<reference evidence="3" key="1">
    <citation type="submission" date="2023-08" db="EMBL/GenBank/DDBJ databases">
        <title>A de novo genome assembly of Solanum verrucosum Schlechtendal, a Mexican diploid species geographically isolated from the other diploid A-genome species in potato relatives.</title>
        <authorList>
            <person name="Hosaka K."/>
        </authorList>
    </citation>
    <scope>NUCLEOTIDE SEQUENCE</scope>
    <source>
        <tissue evidence="3">Young leaves</tissue>
    </source>
</reference>
<dbReference type="Proteomes" id="UP001234989">
    <property type="component" value="Chromosome 9"/>
</dbReference>
<feature type="domain" description="Tf2-1-like SH3-like" evidence="2">
    <location>
        <begin position="110"/>
        <end position="160"/>
    </location>
</feature>